<sequence>MRAIYKLQDTRFVCIFFFLQKYHL</sequence>
<proteinExistence type="predicted"/>
<protein>
    <submittedName>
        <fullName evidence="1">Uncharacterized protein</fullName>
    </submittedName>
</protein>
<dbReference type="AlphaFoldDB" id="A0A2P2NV37"/>
<name>A0A2P2NV37_RHIMU</name>
<reference evidence="1" key="1">
    <citation type="submission" date="2018-02" db="EMBL/GenBank/DDBJ databases">
        <title>Rhizophora mucronata_Transcriptome.</title>
        <authorList>
            <person name="Meera S.P."/>
            <person name="Sreeshan A."/>
            <person name="Augustine A."/>
        </authorList>
    </citation>
    <scope>NUCLEOTIDE SEQUENCE</scope>
    <source>
        <tissue evidence="1">Leaf</tissue>
    </source>
</reference>
<organism evidence="1">
    <name type="scientific">Rhizophora mucronata</name>
    <name type="common">Asiatic mangrove</name>
    <dbReference type="NCBI Taxonomy" id="61149"/>
    <lineage>
        <taxon>Eukaryota</taxon>
        <taxon>Viridiplantae</taxon>
        <taxon>Streptophyta</taxon>
        <taxon>Embryophyta</taxon>
        <taxon>Tracheophyta</taxon>
        <taxon>Spermatophyta</taxon>
        <taxon>Magnoliopsida</taxon>
        <taxon>eudicotyledons</taxon>
        <taxon>Gunneridae</taxon>
        <taxon>Pentapetalae</taxon>
        <taxon>rosids</taxon>
        <taxon>fabids</taxon>
        <taxon>Malpighiales</taxon>
        <taxon>Rhizophoraceae</taxon>
        <taxon>Rhizophora</taxon>
    </lineage>
</organism>
<dbReference type="EMBL" id="GGEC01065850">
    <property type="protein sequence ID" value="MBX46334.1"/>
    <property type="molecule type" value="Transcribed_RNA"/>
</dbReference>
<accession>A0A2P2NV37</accession>
<evidence type="ECO:0000313" key="1">
    <source>
        <dbReference type="EMBL" id="MBX46334.1"/>
    </source>
</evidence>